<accession>A0A841FQ98</accession>
<evidence type="ECO:0000313" key="2">
    <source>
        <dbReference type="EMBL" id="MBB6035732.1"/>
    </source>
</evidence>
<dbReference type="InterPro" id="IPR016181">
    <property type="entry name" value="Acyl_CoA_acyltransferase"/>
</dbReference>
<organism evidence="2 3">
    <name type="scientific">Phytomonospora endophytica</name>
    <dbReference type="NCBI Taxonomy" id="714109"/>
    <lineage>
        <taxon>Bacteria</taxon>
        <taxon>Bacillati</taxon>
        <taxon>Actinomycetota</taxon>
        <taxon>Actinomycetes</taxon>
        <taxon>Micromonosporales</taxon>
        <taxon>Micromonosporaceae</taxon>
        <taxon>Phytomonospora</taxon>
    </lineage>
</organism>
<dbReference type="GO" id="GO:0030649">
    <property type="term" value="P:aminoglycoside antibiotic catabolic process"/>
    <property type="evidence" value="ECO:0007669"/>
    <property type="project" value="TreeGrafter"/>
</dbReference>
<dbReference type="Pfam" id="PF13527">
    <property type="entry name" value="Acetyltransf_9"/>
    <property type="match status" value="1"/>
</dbReference>
<proteinExistence type="predicted"/>
<dbReference type="GO" id="GO:0034069">
    <property type="term" value="F:aminoglycoside N-acetyltransferase activity"/>
    <property type="evidence" value="ECO:0007669"/>
    <property type="project" value="TreeGrafter"/>
</dbReference>
<dbReference type="PANTHER" id="PTHR37817:SF1">
    <property type="entry name" value="N-ACETYLTRANSFERASE EIS"/>
    <property type="match status" value="1"/>
</dbReference>
<dbReference type="RefSeq" id="WP_184788584.1">
    <property type="nucleotide sequence ID" value="NZ_BONT01000075.1"/>
</dbReference>
<keyword evidence="3" id="KW-1185">Reference proteome</keyword>
<dbReference type="Gene3D" id="3.40.630.30">
    <property type="match status" value="1"/>
</dbReference>
<reference evidence="2 3" key="1">
    <citation type="submission" date="2020-08" db="EMBL/GenBank/DDBJ databases">
        <title>Genomic Encyclopedia of Type Strains, Phase IV (KMG-IV): sequencing the most valuable type-strain genomes for metagenomic binning, comparative biology and taxonomic classification.</title>
        <authorList>
            <person name="Goeker M."/>
        </authorList>
    </citation>
    <scope>NUCLEOTIDE SEQUENCE [LARGE SCALE GENOMIC DNA]</scope>
    <source>
        <strain evidence="2 3">YIM 65646</strain>
    </source>
</reference>
<dbReference type="PANTHER" id="PTHR37817">
    <property type="entry name" value="N-ACETYLTRANSFERASE EIS"/>
    <property type="match status" value="1"/>
</dbReference>
<dbReference type="PROSITE" id="PS51186">
    <property type="entry name" value="GNAT"/>
    <property type="match status" value="1"/>
</dbReference>
<comment type="caution">
    <text evidence="2">The sequence shown here is derived from an EMBL/GenBank/DDBJ whole genome shotgun (WGS) entry which is preliminary data.</text>
</comment>
<protein>
    <submittedName>
        <fullName evidence="2">Putative N-acetyltransferase YhbS</fullName>
    </submittedName>
</protein>
<sequence length="173" mass="18417">MPDPAITVERIPELGPERFAEITGGLDDPFETDGLGLQWAEKPVHYVARAEGRLVAHAGLVDVPLTVGGEDHVAGGLGTVIVAAGMRGRGLARLVVGAAMDHARVEGKDFGILFCLESRVGLYARLGWTLVDGEVTARQSDGDVVMPIRTMWIGLRDGASWPAGPVRLRSLPM</sequence>
<dbReference type="CDD" id="cd04301">
    <property type="entry name" value="NAT_SF"/>
    <property type="match status" value="1"/>
</dbReference>
<dbReference type="Proteomes" id="UP000548476">
    <property type="component" value="Unassembled WGS sequence"/>
</dbReference>
<keyword evidence="2" id="KW-0808">Transferase</keyword>
<dbReference type="SUPFAM" id="SSF55729">
    <property type="entry name" value="Acyl-CoA N-acyltransferases (Nat)"/>
    <property type="match status" value="1"/>
</dbReference>
<gene>
    <name evidence="2" type="ORF">HNR73_003596</name>
</gene>
<dbReference type="AlphaFoldDB" id="A0A841FQ98"/>
<evidence type="ECO:0000259" key="1">
    <source>
        <dbReference type="PROSITE" id="PS51186"/>
    </source>
</evidence>
<dbReference type="EMBL" id="JACHGT010000007">
    <property type="protein sequence ID" value="MBB6035732.1"/>
    <property type="molecule type" value="Genomic_DNA"/>
</dbReference>
<evidence type="ECO:0000313" key="3">
    <source>
        <dbReference type="Proteomes" id="UP000548476"/>
    </source>
</evidence>
<dbReference type="InterPro" id="IPR000182">
    <property type="entry name" value="GNAT_dom"/>
</dbReference>
<feature type="domain" description="N-acetyltransferase" evidence="1">
    <location>
        <begin position="9"/>
        <end position="151"/>
    </location>
</feature>
<name>A0A841FQ98_9ACTN</name>
<dbReference type="InterPro" id="IPR051554">
    <property type="entry name" value="Acetyltransferase_Eis"/>
</dbReference>